<dbReference type="PANTHER" id="PTHR42923:SF26">
    <property type="entry name" value="FMN REDUCTASE LOT6, PUTATIVE (AFU_ORTHOLOGUE AFUA_7G06600)-RELATED"/>
    <property type="match status" value="1"/>
</dbReference>
<dbReference type="OrthoDB" id="68575at2759"/>
<dbReference type="SUPFAM" id="SSF51905">
    <property type="entry name" value="FAD/NAD(P)-binding domain"/>
    <property type="match status" value="1"/>
</dbReference>
<name>A0A2S6C6B1_9PEZI</name>
<dbReference type="Gene3D" id="1.10.405.20">
    <property type="match status" value="1"/>
</dbReference>
<dbReference type="InterPro" id="IPR036188">
    <property type="entry name" value="FAD/NAD-bd_sf"/>
</dbReference>
<evidence type="ECO:0000313" key="3">
    <source>
        <dbReference type="Proteomes" id="UP000237631"/>
    </source>
</evidence>
<feature type="signal peptide" evidence="1">
    <location>
        <begin position="1"/>
        <end position="17"/>
    </location>
</feature>
<dbReference type="PANTHER" id="PTHR42923">
    <property type="entry name" value="PROTOPORPHYRINOGEN OXIDASE"/>
    <property type="match status" value="1"/>
</dbReference>
<dbReference type="STRING" id="357750.A0A2S6C6B1"/>
<keyword evidence="1" id="KW-0732">Signal</keyword>
<dbReference type="EMBL" id="PNEN01000545">
    <property type="protein sequence ID" value="PPJ55265.1"/>
    <property type="molecule type" value="Genomic_DNA"/>
</dbReference>
<dbReference type="Proteomes" id="UP000237631">
    <property type="component" value="Unassembled WGS sequence"/>
</dbReference>
<reference evidence="3" key="1">
    <citation type="journal article" date="2017" name="bioRxiv">
        <title>Conservation of a gene cluster reveals novel cercosporin biosynthetic mechanisms and extends production to the genus Colletotrichum.</title>
        <authorList>
            <person name="de Jonge R."/>
            <person name="Ebert M.K."/>
            <person name="Huitt-Roehl C.R."/>
            <person name="Pal P."/>
            <person name="Suttle J.C."/>
            <person name="Spanner R.E."/>
            <person name="Neubauer J.D."/>
            <person name="Jurick W.M.II."/>
            <person name="Stott K.A."/>
            <person name="Secor G.A."/>
            <person name="Thomma B.P.H.J."/>
            <person name="Van de Peer Y."/>
            <person name="Townsend C.A."/>
            <person name="Bolton M.D."/>
        </authorList>
    </citation>
    <scope>NUCLEOTIDE SEQUENCE [LARGE SCALE GENOMIC DNA]</scope>
    <source>
        <strain evidence="3">CBS538.71</strain>
    </source>
</reference>
<keyword evidence="3" id="KW-1185">Reference proteome</keyword>
<dbReference type="Pfam" id="PF13450">
    <property type="entry name" value="NAD_binding_8"/>
    <property type="match status" value="1"/>
</dbReference>
<dbReference type="InterPro" id="IPR050464">
    <property type="entry name" value="Zeta_carotene_desat/Oxidored"/>
</dbReference>
<organism evidence="2 3">
    <name type="scientific">Cercospora berteroae</name>
    <dbReference type="NCBI Taxonomy" id="357750"/>
    <lineage>
        <taxon>Eukaryota</taxon>
        <taxon>Fungi</taxon>
        <taxon>Dikarya</taxon>
        <taxon>Ascomycota</taxon>
        <taxon>Pezizomycotina</taxon>
        <taxon>Dothideomycetes</taxon>
        <taxon>Dothideomycetidae</taxon>
        <taxon>Mycosphaerellales</taxon>
        <taxon>Mycosphaerellaceae</taxon>
        <taxon>Cercospora</taxon>
    </lineage>
</organism>
<dbReference type="GO" id="GO:0016491">
    <property type="term" value="F:oxidoreductase activity"/>
    <property type="evidence" value="ECO:0007669"/>
    <property type="project" value="TreeGrafter"/>
</dbReference>
<proteinExistence type="predicted"/>
<feature type="chain" id="PRO_5015515610" description="Amine oxidase domain-containing protein" evidence="1">
    <location>
        <begin position="18"/>
        <end position="503"/>
    </location>
</feature>
<evidence type="ECO:0008006" key="4">
    <source>
        <dbReference type="Google" id="ProtNLM"/>
    </source>
</evidence>
<dbReference type="Gene3D" id="3.50.50.60">
    <property type="entry name" value="FAD/NAD(P)-binding domain"/>
    <property type="match status" value="1"/>
</dbReference>
<protein>
    <recommendedName>
        <fullName evidence="4">Amine oxidase domain-containing protein</fullName>
    </recommendedName>
</protein>
<evidence type="ECO:0000256" key="1">
    <source>
        <dbReference type="SAM" id="SignalP"/>
    </source>
</evidence>
<dbReference type="AlphaFoldDB" id="A0A2S6C6B1"/>
<accession>A0A2S6C6B1</accession>
<gene>
    <name evidence="2" type="ORF">CBER1_04287</name>
</gene>
<comment type="caution">
    <text evidence="2">The sequence shown here is derived from an EMBL/GenBank/DDBJ whole genome shotgun (WGS) entry which is preliminary data.</text>
</comment>
<evidence type="ECO:0000313" key="2">
    <source>
        <dbReference type="EMBL" id="PPJ55265.1"/>
    </source>
</evidence>
<sequence>MARVLVAIVALARLAHAIIGEQDFSAEDIIVRDVAILGAGASGTYAAIRLREDYNLSIAVVEKDDHIGGHTDTYTDPETRKPVDYGVLSFWDYGPARNYFARLGVETVPAPQDSGITAYVDSETARNLTNYHVPAFSDVLKSIAAYGNESAKYDDILVPGYWNFPSGDDIPADLLLPYGEFSQKYGVDNFYPMLQIIAGVGVGGVRDIPLLYVIGFGLGHPAIQSLLQNGLFVPKSGSNAEIYQNAYARIKEDVLLSSSVVSAERDEHDGVRLVVQTADNCKKLIKAKKLLVTAPPSIGNLESLDLDDQESAVFVSSTSRPIHVGLAKTSAIPRNYSVQYVSSKVAPDKYLDMYQDIKYDLKIQSTGPEELQLFRVLLETTPDLSLTEEEAKAYITSQVQKLAAAGTLNSVKPPDVGFGSGDAQTADGGAVTVEFKAFKSHSSVMWRLPADEIKAGFIHNLYALQGHRATWYTGSLWCTDFSSNVWAFTDTVLERMVGARKKD</sequence>
<dbReference type="Gene3D" id="3.30.70.1990">
    <property type="match status" value="1"/>
</dbReference>